<evidence type="ECO:0000313" key="1">
    <source>
        <dbReference type="EMBL" id="KKP58566.1"/>
    </source>
</evidence>
<dbReference type="AlphaFoldDB" id="A0A0G0B4D8"/>
<dbReference type="EMBL" id="LBPN01000018">
    <property type="protein sequence ID" value="KKP58566.1"/>
    <property type="molecule type" value="Genomic_DNA"/>
</dbReference>
<proteinExistence type="predicted"/>
<gene>
    <name evidence="1" type="ORF">UR52_C0018G0001</name>
</gene>
<evidence type="ECO:0000313" key="2">
    <source>
        <dbReference type="Proteomes" id="UP000034176"/>
    </source>
</evidence>
<accession>A0A0G0B4D8</accession>
<organism evidence="1 2">
    <name type="scientific">Candidatus Gottesmanbacteria bacterium GW2011_GWA1_34_13</name>
    <dbReference type="NCBI Taxonomy" id="1618434"/>
    <lineage>
        <taxon>Bacteria</taxon>
        <taxon>Candidatus Gottesmaniibacteriota</taxon>
    </lineage>
</organism>
<sequence>YEYQSEVFLYNQQKEYQYTIILAGDNQSILNQILSTFKFTE</sequence>
<feature type="non-terminal residue" evidence="1">
    <location>
        <position position="1"/>
    </location>
</feature>
<protein>
    <submittedName>
        <fullName evidence="1">Uncharacterized protein</fullName>
    </submittedName>
</protein>
<name>A0A0G0B4D8_9BACT</name>
<reference evidence="1 2" key="1">
    <citation type="journal article" date="2015" name="Nature">
        <title>rRNA introns, odd ribosomes, and small enigmatic genomes across a large radiation of phyla.</title>
        <authorList>
            <person name="Brown C.T."/>
            <person name="Hug L.A."/>
            <person name="Thomas B.C."/>
            <person name="Sharon I."/>
            <person name="Castelle C.J."/>
            <person name="Singh A."/>
            <person name="Wilkins M.J."/>
            <person name="Williams K.H."/>
            <person name="Banfield J.F."/>
        </authorList>
    </citation>
    <scope>NUCLEOTIDE SEQUENCE [LARGE SCALE GENOMIC DNA]</scope>
</reference>
<dbReference type="Proteomes" id="UP000034176">
    <property type="component" value="Unassembled WGS sequence"/>
</dbReference>
<comment type="caution">
    <text evidence="1">The sequence shown here is derived from an EMBL/GenBank/DDBJ whole genome shotgun (WGS) entry which is preliminary data.</text>
</comment>